<organism evidence="2 3">
    <name type="scientific">Streptomyces graminofaciens</name>
    <dbReference type="NCBI Taxonomy" id="68212"/>
    <lineage>
        <taxon>Bacteria</taxon>
        <taxon>Bacillati</taxon>
        <taxon>Actinomycetota</taxon>
        <taxon>Actinomycetes</taxon>
        <taxon>Kitasatosporales</taxon>
        <taxon>Streptomycetaceae</taxon>
        <taxon>Streptomyces</taxon>
    </lineage>
</organism>
<proteinExistence type="predicted"/>
<evidence type="ECO:0000313" key="3">
    <source>
        <dbReference type="Proteomes" id="UP001321542"/>
    </source>
</evidence>
<dbReference type="Proteomes" id="UP001321542">
    <property type="component" value="Chromosome"/>
</dbReference>
<sequence>MPCGVASVALPYSPTADEKVAHGTGTPSGIMSTYNDPENTRSATGRGIEGQPAKGWPLCQYASRAAGSHDRVPLRGGPPVESRLPIRPHHTPCPARAANAWTAQETEDFGTLSMALPLCVCASGLIGEDLL</sequence>
<evidence type="ECO:0000256" key="1">
    <source>
        <dbReference type="SAM" id="MobiDB-lite"/>
    </source>
</evidence>
<name>A0ABN5VBQ6_9ACTN</name>
<protein>
    <submittedName>
        <fullName evidence="2">Uncharacterized protein</fullName>
    </submittedName>
</protein>
<gene>
    <name evidence="2" type="ORF">SGFS_020090</name>
</gene>
<accession>A0ABN5VBQ6</accession>
<feature type="compositionally biased region" description="Polar residues" evidence="1">
    <location>
        <begin position="25"/>
        <end position="43"/>
    </location>
</feature>
<evidence type="ECO:0000313" key="2">
    <source>
        <dbReference type="EMBL" id="BBC30715.1"/>
    </source>
</evidence>
<reference evidence="2 3" key="2">
    <citation type="journal article" date="2023" name="ChemBioChem">
        <title>Acyltransferase Domain Exchange between Two Independent Type I Polyketide Synthases in the Same Producer Strain of Macrolide Antibiotics.</title>
        <authorList>
            <person name="Kudo F."/>
            <person name="Kishikawa K."/>
            <person name="Tsuboi K."/>
            <person name="Kido T."/>
            <person name="Usui T."/>
            <person name="Hashimoto J."/>
            <person name="Shin-Ya K."/>
            <person name="Miyanaga A."/>
            <person name="Eguchi T."/>
        </authorList>
    </citation>
    <scope>NUCLEOTIDE SEQUENCE [LARGE SCALE GENOMIC DNA]</scope>
    <source>
        <strain evidence="2 3">A-8890</strain>
    </source>
</reference>
<dbReference type="EMBL" id="AP018448">
    <property type="protein sequence ID" value="BBC30715.1"/>
    <property type="molecule type" value="Genomic_DNA"/>
</dbReference>
<keyword evidence="3" id="KW-1185">Reference proteome</keyword>
<feature type="region of interest" description="Disordered" evidence="1">
    <location>
        <begin position="66"/>
        <end position="91"/>
    </location>
</feature>
<feature type="region of interest" description="Disordered" evidence="1">
    <location>
        <begin position="17"/>
        <end position="54"/>
    </location>
</feature>
<reference evidence="2 3" key="1">
    <citation type="journal article" date="2010" name="ChemBioChem">
        <title>Cloning and characterization of the biosynthetic gene cluster of 16-membered macrolide antibiotic FD-891: involvement of a dual functional cytochrome P450 monooxygenase catalyzing epoxidation and hydroxylation.</title>
        <authorList>
            <person name="Kudo F."/>
            <person name="Motegi A."/>
            <person name="Mizoue K."/>
            <person name="Eguchi T."/>
        </authorList>
    </citation>
    <scope>NUCLEOTIDE SEQUENCE [LARGE SCALE GENOMIC DNA]</scope>
    <source>
        <strain evidence="2 3">A-8890</strain>
    </source>
</reference>